<dbReference type="InterPro" id="IPR036236">
    <property type="entry name" value="Znf_C2H2_sf"/>
</dbReference>
<evidence type="ECO:0000313" key="11">
    <source>
        <dbReference type="Proteomes" id="UP000271974"/>
    </source>
</evidence>
<evidence type="ECO:0000256" key="6">
    <source>
        <dbReference type="ARBA" id="ARBA00023242"/>
    </source>
</evidence>
<feature type="compositionally biased region" description="Basic and acidic residues" evidence="8">
    <location>
        <begin position="641"/>
        <end position="659"/>
    </location>
</feature>
<feature type="region of interest" description="Disordered" evidence="8">
    <location>
        <begin position="185"/>
        <end position="205"/>
    </location>
</feature>
<evidence type="ECO:0000256" key="8">
    <source>
        <dbReference type="SAM" id="MobiDB-lite"/>
    </source>
</evidence>
<dbReference type="GO" id="GO:0005634">
    <property type="term" value="C:nucleus"/>
    <property type="evidence" value="ECO:0007669"/>
    <property type="project" value="UniProtKB-SubCell"/>
</dbReference>
<feature type="region of interest" description="Disordered" evidence="8">
    <location>
        <begin position="612"/>
        <end position="680"/>
    </location>
</feature>
<evidence type="ECO:0000256" key="4">
    <source>
        <dbReference type="ARBA" id="ARBA00022771"/>
    </source>
</evidence>
<dbReference type="SMART" id="SM00355">
    <property type="entry name" value="ZnF_C2H2"/>
    <property type="match status" value="3"/>
</dbReference>
<reference evidence="10 11" key="1">
    <citation type="submission" date="2019-01" db="EMBL/GenBank/DDBJ databases">
        <title>A draft genome assembly of the solar-powered sea slug Elysia chlorotica.</title>
        <authorList>
            <person name="Cai H."/>
            <person name="Li Q."/>
            <person name="Fang X."/>
            <person name="Li J."/>
            <person name="Curtis N.E."/>
            <person name="Altenburger A."/>
            <person name="Shibata T."/>
            <person name="Feng M."/>
            <person name="Maeda T."/>
            <person name="Schwartz J.A."/>
            <person name="Shigenobu S."/>
            <person name="Lundholm N."/>
            <person name="Nishiyama T."/>
            <person name="Yang H."/>
            <person name="Hasebe M."/>
            <person name="Li S."/>
            <person name="Pierce S.K."/>
            <person name="Wang J."/>
        </authorList>
    </citation>
    <scope>NUCLEOTIDE SEQUENCE [LARGE SCALE GENOMIC DNA]</scope>
    <source>
        <strain evidence="10">EC2010</strain>
        <tissue evidence="10">Whole organism of an adult</tissue>
    </source>
</reference>
<dbReference type="Proteomes" id="UP000271974">
    <property type="component" value="Unassembled WGS sequence"/>
</dbReference>
<dbReference type="PROSITE" id="PS50157">
    <property type="entry name" value="ZINC_FINGER_C2H2_2"/>
    <property type="match status" value="2"/>
</dbReference>
<feature type="region of interest" description="Disordered" evidence="8">
    <location>
        <begin position="219"/>
        <end position="249"/>
    </location>
</feature>
<keyword evidence="6" id="KW-0539">Nucleus</keyword>
<dbReference type="PANTHER" id="PTHR24394:SF44">
    <property type="entry name" value="ZINC FINGER PROTEIN 271-LIKE"/>
    <property type="match status" value="1"/>
</dbReference>
<dbReference type="AlphaFoldDB" id="A0A433TX56"/>
<feature type="compositionally biased region" description="Polar residues" evidence="8">
    <location>
        <begin position="350"/>
        <end position="361"/>
    </location>
</feature>
<evidence type="ECO:0000256" key="2">
    <source>
        <dbReference type="ARBA" id="ARBA00022723"/>
    </source>
</evidence>
<dbReference type="PANTHER" id="PTHR24394">
    <property type="entry name" value="ZINC FINGER PROTEIN"/>
    <property type="match status" value="1"/>
</dbReference>
<proteinExistence type="predicted"/>
<accession>A0A433TX56</accession>
<sequence>MDRFTKHGIGYNGHFVPASVVGSVQPYGYAGAWSANTTPMGIHPPIAPSQSALSLPPRYSLSANPSLDATAHLQREYAYSNLYNRYYNGEDRARMGILSSTAIDHPRVDFSQIPPATFGPSFAPSETFLGHRAINFPGNEVPGTHGIKLETVPHQSRSLGAPQSIFRVPQLPAQNLHPPMAVKTEAGSARANNVDSGSDLSYLDNPPASVQIDVVGMGNDDEHSREEYGGPSSGQSRERVSNGHGIKDIPANADSGMISDFSNNVSDAHQGVLSRSNNITPPAGSDGQNGKFHTPEGNAGDSGCFITPIQHPYGKQLFPDPVCASTPMEDDSLWRPWNKSGKNLKRSRFSDQASDSPNMDPSQAELYTHNGDSYPRKRMRKYSKPDTNGLSQGPQPTFISPVPPATYARQRAQSIRRPGSPQNQAQTSTHSFSIAAMLNEDRSAKPFVTNQHQESQEEPRSTQIMPYNSNIAARSVYQANVQQYIPLQSYMRPATSMIVSTTRDAPVNLSYNSSHPPSLQERLAYNAVRNEQFYHNAQLMLHTHAQPRPEHTMAPFIPAHPILPPAAAIAATFGSEPASNIAQLQHFSGYQHSHPFPGPIASNMPYPAIAQASSATESEVLDLSDTSRSAEHHPVPPTESDQGHSYDSDDGFSHDHSSDELPPASSPSPIPSTSRPRVQPASFQPIKGVVLSVPPPGARPAFIVCAHKAIPKVPDSREAQDELRDALGRLFVMSNLPKVPPALVYNVHALAYYPYMQHLFHLYTNLGVNIYEFKFGAYGQAFENPRLRELGEAEFNNQLDSMCYVGDDNLLHCLVMRHIDNGARCDHVASELGKMRRHAKNHYPEKKWVCCFCRAQMPDLTDMERHTSTHTSLKPFRCVDCNKFFSQKVTLSNHMHMHHQKKLQKMDPRKSFTCRQDGCLFQDHQREACIEHLINHHRDDEYIRRSKRGMWPFPPKPKAGSRTLAITYAPANAIESAPGPS</sequence>
<dbReference type="OrthoDB" id="6157771at2759"/>
<protein>
    <recommendedName>
        <fullName evidence="9">C2H2-type domain-containing protein</fullName>
    </recommendedName>
</protein>
<feature type="compositionally biased region" description="Polar residues" evidence="8">
    <location>
        <begin position="190"/>
        <end position="199"/>
    </location>
</feature>
<comment type="subcellular location">
    <subcellularLocation>
        <location evidence="1">Nucleus</location>
    </subcellularLocation>
</comment>
<comment type="caution">
    <text evidence="10">The sequence shown here is derived from an EMBL/GenBank/DDBJ whole genome shotgun (WGS) entry which is preliminary data.</text>
</comment>
<feature type="domain" description="C2H2-type" evidence="9">
    <location>
        <begin position="848"/>
        <end position="875"/>
    </location>
</feature>
<gene>
    <name evidence="10" type="ORF">EGW08_006078</name>
</gene>
<dbReference type="Gene3D" id="3.30.160.60">
    <property type="entry name" value="Classic Zinc Finger"/>
    <property type="match status" value="1"/>
</dbReference>
<evidence type="ECO:0000259" key="9">
    <source>
        <dbReference type="PROSITE" id="PS50157"/>
    </source>
</evidence>
<keyword evidence="2" id="KW-0479">Metal-binding</keyword>
<feature type="region of interest" description="Disordered" evidence="8">
    <location>
        <begin position="276"/>
        <end position="298"/>
    </location>
</feature>
<dbReference type="SUPFAM" id="SSF57667">
    <property type="entry name" value="beta-beta-alpha zinc fingers"/>
    <property type="match status" value="1"/>
</dbReference>
<feature type="region of interest" description="Disordered" evidence="8">
    <location>
        <begin position="327"/>
        <end position="402"/>
    </location>
</feature>
<evidence type="ECO:0000256" key="5">
    <source>
        <dbReference type="ARBA" id="ARBA00022833"/>
    </source>
</evidence>
<dbReference type="InterPro" id="IPR013087">
    <property type="entry name" value="Znf_C2H2_type"/>
</dbReference>
<keyword evidence="5" id="KW-0862">Zinc</keyword>
<name>A0A433TX56_ELYCH</name>
<dbReference type="GO" id="GO:0008270">
    <property type="term" value="F:zinc ion binding"/>
    <property type="evidence" value="ECO:0007669"/>
    <property type="project" value="UniProtKB-KW"/>
</dbReference>
<dbReference type="FunFam" id="3.30.160.60:FF:000446">
    <property type="entry name" value="Zinc finger protein"/>
    <property type="match status" value="1"/>
</dbReference>
<keyword evidence="11" id="KW-1185">Reference proteome</keyword>
<dbReference type="PROSITE" id="PS00028">
    <property type="entry name" value="ZINC_FINGER_C2H2_1"/>
    <property type="match status" value="1"/>
</dbReference>
<evidence type="ECO:0000256" key="7">
    <source>
        <dbReference type="PROSITE-ProRule" id="PRU00042"/>
    </source>
</evidence>
<feature type="compositionally biased region" description="Polar residues" evidence="8">
    <location>
        <begin position="385"/>
        <end position="398"/>
    </location>
</feature>
<dbReference type="EMBL" id="RQTK01000148">
    <property type="protein sequence ID" value="RUS86184.1"/>
    <property type="molecule type" value="Genomic_DNA"/>
</dbReference>
<feature type="domain" description="C2H2-type" evidence="9">
    <location>
        <begin position="876"/>
        <end position="903"/>
    </location>
</feature>
<dbReference type="GO" id="GO:0000981">
    <property type="term" value="F:DNA-binding transcription factor activity, RNA polymerase II-specific"/>
    <property type="evidence" value="ECO:0007669"/>
    <property type="project" value="TreeGrafter"/>
</dbReference>
<organism evidence="10 11">
    <name type="scientific">Elysia chlorotica</name>
    <name type="common">Eastern emerald elysia</name>
    <name type="synonym">Sea slug</name>
    <dbReference type="NCBI Taxonomy" id="188477"/>
    <lineage>
        <taxon>Eukaryota</taxon>
        <taxon>Metazoa</taxon>
        <taxon>Spiralia</taxon>
        <taxon>Lophotrochozoa</taxon>
        <taxon>Mollusca</taxon>
        <taxon>Gastropoda</taxon>
        <taxon>Heterobranchia</taxon>
        <taxon>Euthyneura</taxon>
        <taxon>Panpulmonata</taxon>
        <taxon>Sacoglossa</taxon>
        <taxon>Placobranchoidea</taxon>
        <taxon>Plakobranchidae</taxon>
        <taxon>Elysia</taxon>
    </lineage>
</organism>
<keyword evidence="4 7" id="KW-0863">Zinc-finger</keyword>
<feature type="compositionally biased region" description="Basic and acidic residues" evidence="8">
    <location>
        <begin position="236"/>
        <end position="247"/>
    </location>
</feature>
<keyword evidence="3" id="KW-0677">Repeat</keyword>
<evidence type="ECO:0000256" key="3">
    <source>
        <dbReference type="ARBA" id="ARBA00022737"/>
    </source>
</evidence>
<evidence type="ECO:0000256" key="1">
    <source>
        <dbReference type="ARBA" id="ARBA00004123"/>
    </source>
</evidence>
<evidence type="ECO:0000313" key="10">
    <source>
        <dbReference type="EMBL" id="RUS86184.1"/>
    </source>
</evidence>